<dbReference type="EMBL" id="BMFL01000016">
    <property type="protein sequence ID" value="GGF06163.1"/>
    <property type="molecule type" value="Genomic_DNA"/>
</dbReference>
<reference evidence="2" key="5">
    <citation type="submission" date="2024-05" db="EMBL/GenBank/DDBJ databases">
        <authorList>
            <person name="Sun Q."/>
            <person name="Zhou Y."/>
        </authorList>
    </citation>
    <scope>NUCLEOTIDE SEQUENCE</scope>
    <source>
        <strain evidence="2">CGMCC 1.12707</strain>
    </source>
</reference>
<protein>
    <submittedName>
        <fullName evidence="3">Uncharacterized iron-regulated protein</fullName>
    </submittedName>
</protein>
<evidence type="ECO:0000313" key="4">
    <source>
        <dbReference type="Proteomes" id="UP000184120"/>
    </source>
</evidence>
<reference evidence="5" key="4">
    <citation type="journal article" date="2019" name="Int. J. Syst. Evol. Microbiol.">
        <title>The Global Catalogue of Microorganisms (GCM) 10K type strain sequencing project: providing services to taxonomists for standard genome sequencing and annotation.</title>
        <authorList>
            <consortium name="The Broad Institute Genomics Platform"/>
            <consortium name="The Broad Institute Genome Sequencing Center for Infectious Disease"/>
            <person name="Wu L."/>
            <person name="Ma J."/>
        </authorList>
    </citation>
    <scope>NUCLEOTIDE SEQUENCE [LARGE SCALE GENOMIC DNA]</scope>
    <source>
        <strain evidence="5">CGMCC 1.12707</strain>
    </source>
</reference>
<reference evidence="2" key="1">
    <citation type="journal article" date="2014" name="Int. J. Syst. Evol. Microbiol.">
        <title>Complete genome of a new Firmicutes species belonging to the dominant human colonic microbiota ('Ruminococcus bicirculans') reveals two chromosomes and a selective capacity to utilize plant glucans.</title>
        <authorList>
            <consortium name="NISC Comparative Sequencing Program"/>
            <person name="Wegmann U."/>
            <person name="Louis P."/>
            <person name="Goesmann A."/>
            <person name="Henrissat B."/>
            <person name="Duncan S.H."/>
            <person name="Flint H.J."/>
        </authorList>
    </citation>
    <scope>NUCLEOTIDE SEQUENCE</scope>
    <source>
        <strain evidence="2">CGMCC 1.12707</strain>
    </source>
</reference>
<gene>
    <name evidence="2" type="ORF">GCM10010984_24300</name>
    <name evidence="3" type="ORF">SAMN05443634_11220</name>
</gene>
<name>A0A1M7BYI4_9FLAO</name>
<organism evidence="3 4">
    <name type="scientific">Chishuiella changwenlii</name>
    <dbReference type="NCBI Taxonomy" id="1434701"/>
    <lineage>
        <taxon>Bacteria</taxon>
        <taxon>Pseudomonadati</taxon>
        <taxon>Bacteroidota</taxon>
        <taxon>Flavobacteriia</taxon>
        <taxon>Flavobacteriales</taxon>
        <taxon>Weeksellaceae</taxon>
        <taxon>Chishuiella</taxon>
    </lineage>
</organism>
<accession>A0A1M7BYI4</accession>
<dbReference type="AlphaFoldDB" id="A0A1M7BYI4"/>
<dbReference type="STRING" id="1434701.SAMN05443634_11220"/>
<proteinExistence type="predicted"/>
<dbReference type="EMBL" id="FRBH01000012">
    <property type="protein sequence ID" value="SHL59963.1"/>
    <property type="molecule type" value="Genomic_DNA"/>
</dbReference>
<evidence type="ECO:0000313" key="3">
    <source>
        <dbReference type="EMBL" id="SHL59963.1"/>
    </source>
</evidence>
<dbReference type="Proteomes" id="UP000184120">
    <property type="component" value="Unassembled WGS sequence"/>
</dbReference>
<feature type="domain" description="Haem-binding uptake Tiki superfamily ChaN" evidence="1">
    <location>
        <begin position="39"/>
        <end position="242"/>
    </location>
</feature>
<reference evidence="4" key="3">
    <citation type="submission" date="2016-11" db="EMBL/GenBank/DDBJ databases">
        <authorList>
            <person name="Varghese N."/>
            <person name="Submissions S."/>
        </authorList>
    </citation>
    <scope>NUCLEOTIDE SEQUENCE [LARGE SCALE GENOMIC DNA]</scope>
    <source>
        <strain evidence="4">DSM 27989</strain>
    </source>
</reference>
<dbReference type="Pfam" id="PF04187">
    <property type="entry name" value="Cofac_haem_bdg"/>
    <property type="match status" value="1"/>
</dbReference>
<dbReference type="InterPro" id="IPR007314">
    <property type="entry name" value="Cofac_haem-bd_dom"/>
</dbReference>
<dbReference type="OrthoDB" id="1680202at2"/>
<evidence type="ECO:0000259" key="1">
    <source>
        <dbReference type="Pfam" id="PF04187"/>
    </source>
</evidence>
<evidence type="ECO:0000313" key="5">
    <source>
        <dbReference type="Proteomes" id="UP000650994"/>
    </source>
</evidence>
<dbReference type="RefSeq" id="WP_072933726.1">
    <property type="nucleotide sequence ID" value="NZ_BMFL01000016.1"/>
</dbReference>
<dbReference type="Gene3D" id="3.40.50.11550">
    <property type="match status" value="1"/>
</dbReference>
<reference evidence="3" key="2">
    <citation type="submission" date="2016-11" db="EMBL/GenBank/DDBJ databases">
        <authorList>
            <person name="Jaros S."/>
            <person name="Januszkiewicz K."/>
            <person name="Wedrychowicz H."/>
        </authorList>
    </citation>
    <scope>NUCLEOTIDE SEQUENCE [LARGE SCALE GENOMIC DNA]</scope>
    <source>
        <strain evidence="3">DSM 27989</strain>
    </source>
</reference>
<dbReference type="CDD" id="cd14727">
    <property type="entry name" value="ChanN-like"/>
    <property type="match status" value="1"/>
</dbReference>
<dbReference type="Proteomes" id="UP000650994">
    <property type="component" value="Unassembled WGS sequence"/>
</dbReference>
<sequence length="292" mass="33360">MRKIAITFLFLLTVLVNAQELKVYQIYNQKEKKVDFGKMISELSKYDVVLFGEHHNNAVNHWLQLETTKALYQKKNGQITLGAEMFERHQQEALTSYLTNKTDDKTFQSSTNLWQNYKTDYKPLVDFAKEKKLPFIATNVTRKFASYVSKNGLSSLDTIADTDKKYIAKLPFEIDYDAPGYPEMIKMMGDHAGLRAKQFVAAQALKDVTMAESILLNQKSGNLFIHYNGDYHSKSYGGIYWFLKKANPNLKIAVIEVLEAQDGTLSIDKAKDESYVPTEFIIVFPSASPKTF</sequence>
<keyword evidence="5" id="KW-1185">Reference proteome</keyword>
<evidence type="ECO:0000313" key="2">
    <source>
        <dbReference type="EMBL" id="GGF06163.1"/>
    </source>
</evidence>
<dbReference type="SUPFAM" id="SSF159501">
    <property type="entry name" value="EreA/ChaN-like"/>
    <property type="match status" value="1"/>
</dbReference>